<dbReference type="InterPro" id="IPR011006">
    <property type="entry name" value="CheY-like_superfamily"/>
</dbReference>
<comment type="caution">
    <text evidence="4">The sequence shown here is derived from an EMBL/GenBank/DDBJ whole genome shotgun (WGS) entry which is preliminary data.</text>
</comment>
<dbReference type="InterPro" id="IPR050595">
    <property type="entry name" value="Bact_response_regulator"/>
</dbReference>
<name>A0ABX0WCE4_9RHOB</name>
<sequence length="139" mass="15257">MSFGNCSRGIMYQVYIADDNTDFAEYLAAVAQREGWSSEICFNGIDLLERLPKSTGPALLLVDINMPEMDGIEAIEGIVDQDRPLRVRFMTGGGEPSLIAAKMIAKARNLMVGRNIYKPISKDSLTMLLRDEAAVLAAL</sequence>
<feature type="domain" description="Response regulatory" evidence="3">
    <location>
        <begin position="13"/>
        <end position="133"/>
    </location>
</feature>
<dbReference type="PANTHER" id="PTHR44591:SF3">
    <property type="entry name" value="RESPONSE REGULATORY DOMAIN-CONTAINING PROTEIN"/>
    <property type="match status" value="1"/>
</dbReference>
<dbReference type="SMART" id="SM00448">
    <property type="entry name" value="REC"/>
    <property type="match status" value="1"/>
</dbReference>
<dbReference type="Pfam" id="PF00072">
    <property type="entry name" value="Response_reg"/>
    <property type="match status" value="1"/>
</dbReference>
<gene>
    <name evidence="4" type="ORF">DL239_13445</name>
</gene>
<keyword evidence="1 2" id="KW-0597">Phosphoprotein</keyword>
<evidence type="ECO:0000256" key="2">
    <source>
        <dbReference type="PROSITE-ProRule" id="PRU00169"/>
    </source>
</evidence>
<dbReference type="Gene3D" id="3.40.50.2300">
    <property type="match status" value="1"/>
</dbReference>
<feature type="modified residue" description="4-aspartylphosphate" evidence="2">
    <location>
        <position position="63"/>
    </location>
</feature>
<dbReference type="SUPFAM" id="SSF52172">
    <property type="entry name" value="CheY-like"/>
    <property type="match status" value="1"/>
</dbReference>
<accession>A0ABX0WCE4</accession>
<dbReference type="EMBL" id="QHLQ01000013">
    <property type="protein sequence ID" value="NIZ61980.1"/>
    <property type="molecule type" value="Genomic_DNA"/>
</dbReference>
<evidence type="ECO:0000313" key="4">
    <source>
        <dbReference type="EMBL" id="NIZ61980.1"/>
    </source>
</evidence>
<organism evidence="4 5">
    <name type="scientific">Parasedimentitalea denitrificans</name>
    <dbReference type="NCBI Taxonomy" id="2211118"/>
    <lineage>
        <taxon>Bacteria</taxon>
        <taxon>Pseudomonadati</taxon>
        <taxon>Pseudomonadota</taxon>
        <taxon>Alphaproteobacteria</taxon>
        <taxon>Rhodobacterales</taxon>
        <taxon>Paracoccaceae</taxon>
        <taxon>Parasedimentitalea</taxon>
    </lineage>
</organism>
<dbReference type="CDD" id="cd00156">
    <property type="entry name" value="REC"/>
    <property type="match status" value="1"/>
</dbReference>
<evidence type="ECO:0000256" key="1">
    <source>
        <dbReference type="ARBA" id="ARBA00022553"/>
    </source>
</evidence>
<dbReference type="Proteomes" id="UP001429564">
    <property type="component" value="Unassembled WGS sequence"/>
</dbReference>
<evidence type="ECO:0000259" key="3">
    <source>
        <dbReference type="PROSITE" id="PS50110"/>
    </source>
</evidence>
<keyword evidence="5" id="KW-1185">Reference proteome</keyword>
<proteinExistence type="predicted"/>
<dbReference type="PROSITE" id="PS50110">
    <property type="entry name" value="RESPONSE_REGULATORY"/>
    <property type="match status" value="1"/>
</dbReference>
<dbReference type="InterPro" id="IPR001789">
    <property type="entry name" value="Sig_transdc_resp-reg_receiver"/>
</dbReference>
<evidence type="ECO:0000313" key="5">
    <source>
        <dbReference type="Proteomes" id="UP001429564"/>
    </source>
</evidence>
<protein>
    <recommendedName>
        <fullName evidence="3">Response regulatory domain-containing protein</fullName>
    </recommendedName>
</protein>
<dbReference type="PANTHER" id="PTHR44591">
    <property type="entry name" value="STRESS RESPONSE REGULATOR PROTEIN 1"/>
    <property type="match status" value="1"/>
</dbReference>
<reference evidence="4 5" key="1">
    <citation type="submission" date="2018-05" db="EMBL/GenBank/DDBJ databases">
        <authorList>
            <person name="Zhang Y.-J."/>
        </authorList>
    </citation>
    <scope>NUCLEOTIDE SEQUENCE [LARGE SCALE GENOMIC DNA]</scope>
    <source>
        <strain evidence="4 5">CY04</strain>
    </source>
</reference>